<dbReference type="InterPro" id="IPR038731">
    <property type="entry name" value="RgtA/B/C-like"/>
</dbReference>
<keyword evidence="7 8" id="KW-0472">Membrane</keyword>
<dbReference type="EMBL" id="PDBW01000001">
    <property type="protein sequence ID" value="PFH02328.1"/>
    <property type="molecule type" value="Genomic_DNA"/>
</dbReference>
<dbReference type="GO" id="GO:0009103">
    <property type="term" value="P:lipopolysaccharide biosynthetic process"/>
    <property type="evidence" value="ECO:0007669"/>
    <property type="project" value="UniProtKB-ARBA"/>
</dbReference>
<dbReference type="GO" id="GO:0016763">
    <property type="term" value="F:pentosyltransferase activity"/>
    <property type="evidence" value="ECO:0007669"/>
    <property type="project" value="TreeGrafter"/>
</dbReference>
<evidence type="ECO:0000256" key="4">
    <source>
        <dbReference type="ARBA" id="ARBA00022679"/>
    </source>
</evidence>
<dbReference type="AlphaFoldDB" id="A0AB36TEV4"/>
<feature type="transmembrane region" description="Helical" evidence="8">
    <location>
        <begin position="135"/>
        <end position="154"/>
    </location>
</feature>
<dbReference type="GO" id="GO:0005886">
    <property type="term" value="C:plasma membrane"/>
    <property type="evidence" value="ECO:0007669"/>
    <property type="project" value="UniProtKB-SubCell"/>
</dbReference>
<feature type="transmembrane region" description="Helical" evidence="8">
    <location>
        <begin position="269"/>
        <end position="287"/>
    </location>
</feature>
<feature type="transmembrane region" description="Helical" evidence="8">
    <location>
        <begin position="111"/>
        <end position="129"/>
    </location>
</feature>
<dbReference type="GeneID" id="35803684"/>
<evidence type="ECO:0000256" key="3">
    <source>
        <dbReference type="ARBA" id="ARBA00022676"/>
    </source>
</evidence>
<dbReference type="PANTHER" id="PTHR33908:SF11">
    <property type="entry name" value="MEMBRANE PROTEIN"/>
    <property type="match status" value="1"/>
</dbReference>
<evidence type="ECO:0000259" key="9">
    <source>
        <dbReference type="Pfam" id="PF13231"/>
    </source>
</evidence>
<feature type="transmembrane region" description="Helical" evidence="8">
    <location>
        <begin position="175"/>
        <end position="196"/>
    </location>
</feature>
<dbReference type="Proteomes" id="UP000223596">
    <property type="component" value="Unassembled WGS sequence"/>
</dbReference>
<protein>
    <submittedName>
        <fullName evidence="10">Dolichyl-phosphate-mannose-protein mannosyltransferase</fullName>
    </submittedName>
</protein>
<keyword evidence="3 10" id="KW-0328">Glycosyltransferase</keyword>
<name>A0AB36TEV4_ACETH</name>
<dbReference type="InterPro" id="IPR050297">
    <property type="entry name" value="LipidA_mod_glycosyltrf_83"/>
</dbReference>
<keyword evidence="6 8" id="KW-1133">Transmembrane helix</keyword>
<evidence type="ECO:0000313" key="10">
    <source>
        <dbReference type="EMBL" id="PFH02328.1"/>
    </source>
</evidence>
<evidence type="ECO:0000256" key="5">
    <source>
        <dbReference type="ARBA" id="ARBA00022692"/>
    </source>
</evidence>
<evidence type="ECO:0000256" key="8">
    <source>
        <dbReference type="SAM" id="Phobius"/>
    </source>
</evidence>
<feature type="transmembrane region" description="Helical" evidence="8">
    <location>
        <begin position="293"/>
        <end position="313"/>
    </location>
</feature>
<gene>
    <name evidence="10" type="ORF">M972_111097</name>
</gene>
<sequence>MKFKIPKLDYKSIIIWSVILIAGFWYLTRGISHETLWYDESYSAAIINHSIPDIIRITANDSHPPLYFIMLKIFSSVFGRTESALRLFSVLGLLALATLGAGPVRRVFGKFMGMMYSFCVIAVPISLSIGQETRMYTWAAFFVTAGALYGYLALQENKRSDWIKFGLATLASAFTHYYALLAVTVLNVLLFVWLLLRFITTKDKKKFTSYLITAGAVVLCYFPWIFILFGQAKKVSKSFWIPPVTKDVIWYTLQYPFAAKFWTFRFSRVCFICAVVLILWGLIFSVIKRKKQGLMSLLAVLIYTLTLVSAIVLSNVIRPLLVERYIFPVVGLFVLAFAYGISMLNSKGASIFVCVALLAVSISQNQLIIEKRFNGPMKEVCSYINSQNITPEDVFIHTDEHTFGTFCYYYPNNKHYLYLPPDFDGYSGYDAFSPAGSYGSDIKEFIDGREKIWFVEREGSDMSKQGSKLLDKHILQSRGMILKFNLYPHSFYAVTLRRVVPGNALKD</sequence>
<keyword evidence="5 8" id="KW-0812">Transmembrane</keyword>
<dbReference type="PANTHER" id="PTHR33908">
    <property type="entry name" value="MANNOSYLTRANSFERASE YKCB-RELATED"/>
    <property type="match status" value="1"/>
</dbReference>
<feature type="transmembrane region" description="Helical" evidence="8">
    <location>
        <begin position="325"/>
        <end position="344"/>
    </location>
</feature>
<feature type="transmembrane region" description="Helical" evidence="8">
    <location>
        <begin position="350"/>
        <end position="369"/>
    </location>
</feature>
<evidence type="ECO:0000313" key="11">
    <source>
        <dbReference type="Proteomes" id="UP000223596"/>
    </source>
</evidence>
<dbReference type="Pfam" id="PF13231">
    <property type="entry name" value="PMT_2"/>
    <property type="match status" value="1"/>
</dbReference>
<proteinExistence type="predicted"/>
<keyword evidence="2" id="KW-1003">Cell membrane</keyword>
<organism evidence="10 11">
    <name type="scientific">Acetivibrio thermocellus AD2</name>
    <dbReference type="NCBI Taxonomy" id="1138384"/>
    <lineage>
        <taxon>Bacteria</taxon>
        <taxon>Bacillati</taxon>
        <taxon>Bacillota</taxon>
        <taxon>Clostridia</taxon>
        <taxon>Eubacteriales</taxon>
        <taxon>Oscillospiraceae</taxon>
        <taxon>Acetivibrio</taxon>
    </lineage>
</organism>
<feature type="domain" description="Glycosyltransferase RgtA/B/C/D-like" evidence="9">
    <location>
        <begin position="62"/>
        <end position="224"/>
    </location>
</feature>
<accession>A0AB36TEV4</accession>
<evidence type="ECO:0000256" key="2">
    <source>
        <dbReference type="ARBA" id="ARBA00022475"/>
    </source>
</evidence>
<feature type="transmembrane region" description="Helical" evidence="8">
    <location>
        <begin position="12"/>
        <end position="28"/>
    </location>
</feature>
<evidence type="ECO:0000256" key="6">
    <source>
        <dbReference type="ARBA" id="ARBA00022989"/>
    </source>
</evidence>
<evidence type="ECO:0000256" key="1">
    <source>
        <dbReference type="ARBA" id="ARBA00004651"/>
    </source>
</evidence>
<comment type="caution">
    <text evidence="10">The sequence shown here is derived from an EMBL/GenBank/DDBJ whole genome shotgun (WGS) entry which is preliminary data.</text>
</comment>
<feature type="transmembrane region" description="Helical" evidence="8">
    <location>
        <begin position="208"/>
        <end position="229"/>
    </location>
</feature>
<dbReference type="RefSeq" id="WP_003518868.1">
    <property type="nucleotide sequence ID" value="NZ_CP013828.1"/>
</dbReference>
<evidence type="ECO:0000256" key="7">
    <source>
        <dbReference type="ARBA" id="ARBA00023136"/>
    </source>
</evidence>
<comment type="subcellular location">
    <subcellularLocation>
        <location evidence="1">Cell membrane</location>
        <topology evidence="1">Multi-pass membrane protein</topology>
    </subcellularLocation>
</comment>
<keyword evidence="4" id="KW-0808">Transferase</keyword>
<reference evidence="10 11" key="1">
    <citation type="submission" date="2017-09" db="EMBL/GenBank/DDBJ databases">
        <title>Evaluation of Pacific Biosciences Sequencing Technology to Finishing C. thermocellum Genome Sequences.</title>
        <authorList>
            <person name="Brown S."/>
        </authorList>
    </citation>
    <scope>NUCLEOTIDE SEQUENCE [LARGE SCALE GENOMIC DNA]</scope>
    <source>
        <strain evidence="10 11">AD2</strain>
    </source>
</reference>